<evidence type="ECO:0000313" key="1">
    <source>
        <dbReference type="EnsemblPlants" id="TuG1812G0200000862.01.T01"/>
    </source>
</evidence>
<accession>A0A8R7TCT4</accession>
<dbReference type="AlphaFoldDB" id="A0A8R7TCT4"/>
<dbReference type="Proteomes" id="UP000015106">
    <property type="component" value="Chromosome 2"/>
</dbReference>
<organism evidence="1 2">
    <name type="scientific">Triticum urartu</name>
    <name type="common">Red wild einkorn</name>
    <name type="synonym">Crithodium urartu</name>
    <dbReference type="NCBI Taxonomy" id="4572"/>
    <lineage>
        <taxon>Eukaryota</taxon>
        <taxon>Viridiplantae</taxon>
        <taxon>Streptophyta</taxon>
        <taxon>Embryophyta</taxon>
        <taxon>Tracheophyta</taxon>
        <taxon>Spermatophyta</taxon>
        <taxon>Magnoliopsida</taxon>
        <taxon>Liliopsida</taxon>
        <taxon>Poales</taxon>
        <taxon>Poaceae</taxon>
        <taxon>BOP clade</taxon>
        <taxon>Pooideae</taxon>
        <taxon>Triticodae</taxon>
        <taxon>Triticeae</taxon>
        <taxon>Triticinae</taxon>
        <taxon>Triticum</taxon>
    </lineage>
</organism>
<dbReference type="EnsemblPlants" id="TuG1812G0200000862.01.T01">
    <property type="protein sequence ID" value="TuG1812G0200000862.01.T01"/>
    <property type="gene ID" value="TuG1812G0200000862.01"/>
</dbReference>
<protein>
    <submittedName>
        <fullName evidence="1">Uncharacterized protein</fullName>
    </submittedName>
</protein>
<proteinExistence type="predicted"/>
<dbReference type="Gramene" id="TuG1812G0200000862.01.T01">
    <property type="protein sequence ID" value="TuG1812G0200000862.01.T01"/>
    <property type="gene ID" value="TuG1812G0200000862.01"/>
</dbReference>
<name>A0A8R7TCT4_TRIUA</name>
<reference evidence="1" key="3">
    <citation type="submission" date="2022-06" db="UniProtKB">
        <authorList>
            <consortium name="EnsemblPlants"/>
        </authorList>
    </citation>
    <scope>IDENTIFICATION</scope>
</reference>
<reference evidence="1" key="2">
    <citation type="submission" date="2018-03" db="EMBL/GenBank/DDBJ databases">
        <title>The Triticum urartu genome reveals the dynamic nature of wheat genome evolution.</title>
        <authorList>
            <person name="Ling H."/>
            <person name="Ma B."/>
            <person name="Shi X."/>
            <person name="Liu H."/>
            <person name="Dong L."/>
            <person name="Sun H."/>
            <person name="Cao Y."/>
            <person name="Gao Q."/>
            <person name="Zheng S."/>
            <person name="Li Y."/>
            <person name="Yu Y."/>
            <person name="Du H."/>
            <person name="Qi M."/>
            <person name="Li Y."/>
            <person name="Yu H."/>
            <person name="Cui Y."/>
            <person name="Wang N."/>
            <person name="Chen C."/>
            <person name="Wu H."/>
            <person name="Zhao Y."/>
            <person name="Zhang J."/>
            <person name="Li Y."/>
            <person name="Zhou W."/>
            <person name="Zhang B."/>
            <person name="Hu W."/>
            <person name="Eijk M."/>
            <person name="Tang J."/>
            <person name="Witsenboer H."/>
            <person name="Zhao S."/>
            <person name="Li Z."/>
            <person name="Zhang A."/>
            <person name="Wang D."/>
            <person name="Liang C."/>
        </authorList>
    </citation>
    <scope>NUCLEOTIDE SEQUENCE [LARGE SCALE GENOMIC DNA]</scope>
    <source>
        <strain evidence="1">cv. G1812</strain>
    </source>
</reference>
<reference evidence="2" key="1">
    <citation type="journal article" date="2013" name="Nature">
        <title>Draft genome of the wheat A-genome progenitor Triticum urartu.</title>
        <authorList>
            <person name="Ling H.Q."/>
            <person name="Zhao S."/>
            <person name="Liu D."/>
            <person name="Wang J."/>
            <person name="Sun H."/>
            <person name="Zhang C."/>
            <person name="Fan H."/>
            <person name="Li D."/>
            <person name="Dong L."/>
            <person name="Tao Y."/>
            <person name="Gao C."/>
            <person name="Wu H."/>
            <person name="Li Y."/>
            <person name="Cui Y."/>
            <person name="Guo X."/>
            <person name="Zheng S."/>
            <person name="Wang B."/>
            <person name="Yu K."/>
            <person name="Liang Q."/>
            <person name="Yang W."/>
            <person name="Lou X."/>
            <person name="Chen J."/>
            <person name="Feng M."/>
            <person name="Jian J."/>
            <person name="Zhang X."/>
            <person name="Luo G."/>
            <person name="Jiang Y."/>
            <person name="Liu J."/>
            <person name="Wang Z."/>
            <person name="Sha Y."/>
            <person name="Zhang B."/>
            <person name="Wu H."/>
            <person name="Tang D."/>
            <person name="Shen Q."/>
            <person name="Xue P."/>
            <person name="Zou S."/>
            <person name="Wang X."/>
            <person name="Liu X."/>
            <person name="Wang F."/>
            <person name="Yang Y."/>
            <person name="An X."/>
            <person name="Dong Z."/>
            <person name="Zhang K."/>
            <person name="Zhang X."/>
            <person name="Luo M.C."/>
            <person name="Dvorak J."/>
            <person name="Tong Y."/>
            <person name="Wang J."/>
            <person name="Yang H."/>
            <person name="Li Z."/>
            <person name="Wang D."/>
            <person name="Zhang A."/>
            <person name="Wang J."/>
        </authorList>
    </citation>
    <scope>NUCLEOTIDE SEQUENCE</scope>
    <source>
        <strain evidence="2">cv. G1812</strain>
    </source>
</reference>
<sequence>MIHGPFITSSIFVPHATSTYTHTHDHVLPLITSPYLALTNLQSFLTSPCPPVSGPFSDILTSAAANVSRKYPLSAAIFFTNGAVRGSEASRWSTSRRPRPFSRFLWYMLSSTMGVARSLRAYATSRVSSLASAVGHRPRRYAPYAGSMPPSTAGYSRATRLLQWTRPTECAPSSATTASASSPMAANRDSTADTVSLWFGTYRSTSPYRLSVASRRPVRIGIAAGPPSMAAPSLAASASTSAHDTVPGHSRSRADLMAPTYLKLRMPKLLGEACSETRPVAASVSRSSEASQDLTVQSWKRARSHDTAVLPCSSYSLLTCSLTISSALGQLSE</sequence>
<keyword evidence="2" id="KW-1185">Reference proteome</keyword>
<evidence type="ECO:0000313" key="2">
    <source>
        <dbReference type="Proteomes" id="UP000015106"/>
    </source>
</evidence>